<sequence>MVNDPSTDHLIRWSAEGTSFLVEGHEEFARTVLPRFYKHNTFASFVRQLNMYDFHKIPHVKQGVLANRDNSDNEIWEFSNSHFQRSRPDLLVLVTRKRNRDRDETDSEQINLNGLLKKIIAIKKHQNNITADLSNLRKDNEIIWQEALSSREKHQKHQEAIVKILQFLTIVFSNEQLAFCASQSLEQYQQQKSYLTEEKEIDGNSFFIKKDEGKGKSVLAPSPDHYHNVANESNLFGMDEQMFYHARSAKAISHNIDQLEHNVETLAAQLGINSSLVSDNFTDFCSQAQTSSHTAINSAYKNNRNLRTDTYESISDFSQQHEQQMMNPTTWFFGDYVKSIEQYPTTSTLTLEQNKNLPPSIRSTSPVANMQTSNPSSPIAINAISTSLTGTTNNTTYEISHKQKLYDQATMLQPHQEPFPHHCYTTAATTAAAAAVLTAAKSSNKQFQQNNQPSFLSSHSFVKYSSQPNIHLHYAPHAKRHSPVVDTTEYEQTSEHEDDTIVY</sequence>
<protein>
    <recommendedName>
        <fullName evidence="9">HSF-type DNA-binding domain-containing protein</fullName>
    </recommendedName>
</protein>
<evidence type="ECO:0000256" key="6">
    <source>
        <dbReference type="ARBA" id="ARBA00023242"/>
    </source>
</evidence>
<dbReference type="GeneID" id="35441748"/>
<keyword evidence="5" id="KW-0804">Transcription</keyword>
<dbReference type="GO" id="GO:0003700">
    <property type="term" value="F:DNA-binding transcription factor activity"/>
    <property type="evidence" value="ECO:0007669"/>
    <property type="project" value="InterPro"/>
</dbReference>
<dbReference type="GO" id="GO:0005634">
    <property type="term" value="C:nucleus"/>
    <property type="evidence" value="ECO:0007669"/>
    <property type="project" value="UniProtKB-SubCell"/>
</dbReference>
<gene>
    <name evidence="10" type="ORF">RHIMIDRAFT_250827</name>
</gene>
<keyword evidence="11" id="KW-1185">Reference proteome</keyword>
<dbReference type="SMART" id="SM00415">
    <property type="entry name" value="HSF"/>
    <property type="match status" value="1"/>
</dbReference>
<dbReference type="AlphaFoldDB" id="A0A2G4SY50"/>
<evidence type="ECO:0000256" key="1">
    <source>
        <dbReference type="ARBA" id="ARBA00004123"/>
    </source>
</evidence>
<dbReference type="Gene3D" id="1.10.10.10">
    <property type="entry name" value="Winged helix-like DNA-binding domain superfamily/Winged helix DNA-binding domain"/>
    <property type="match status" value="1"/>
</dbReference>
<dbReference type="InterPro" id="IPR036390">
    <property type="entry name" value="WH_DNA-bd_sf"/>
</dbReference>
<dbReference type="InterPro" id="IPR036388">
    <property type="entry name" value="WH-like_DNA-bd_sf"/>
</dbReference>
<feature type="domain" description="HSF-type DNA-binding" evidence="9">
    <location>
        <begin position="1"/>
        <end position="97"/>
    </location>
</feature>
<dbReference type="PANTHER" id="PTHR10015">
    <property type="entry name" value="HEAT SHOCK TRANSCRIPTION FACTOR"/>
    <property type="match status" value="1"/>
</dbReference>
<evidence type="ECO:0000256" key="7">
    <source>
        <dbReference type="RuleBase" id="RU004020"/>
    </source>
</evidence>
<accession>A0A2G4SY50</accession>
<dbReference type="EMBL" id="KZ303847">
    <property type="protein sequence ID" value="PHZ13674.1"/>
    <property type="molecule type" value="Genomic_DNA"/>
</dbReference>
<evidence type="ECO:0000256" key="2">
    <source>
        <dbReference type="ARBA" id="ARBA00006403"/>
    </source>
</evidence>
<organism evidence="10 11">
    <name type="scientific">Rhizopus microsporus ATCC 52813</name>
    <dbReference type="NCBI Taxonomy" id="1340429"/>
    <lineage>
        <taxon>Eukaryota</taxon>
        <taxon>Fungi</taxon>
        <taxon>Fungi incertae sedis</taxon>
        <taxon>Mucoromycota</taxon>
        <taxon>Mucoromycotina</taxon>
        <taxon>Mucoromycetes</taxon>
        <taxon>Mucorales</taxon>
        <taxon>Mucorineae</taxon>
        <taxon>Rhizopodaceae</taxon>
        <taxon>Rhizopus</taxon>
    </lineage>
</organism>
<evidence type="ECO:0000256" key="5">
    <source>
        <dbReference type="ARBA" id="ARBA00023163"/>
    </source>
</evidence>
<keyword evidence="4" id="KW-0238">DNA-binding</keyword>
<dbReference type="Pfam" id="PF00447">
    <property type="entry name" value="HSF_DNA-bind"/>
    <property type="match status" value="1"/>
</dbReference>
<evidence type="ECO:0000313" key="10">
    <source>
        <dbReference type="EMBL" id="PHZ13674.1"/>
    </source>
</evidence>
<dbReference type="InterPro" id="IPR000232">
    <property type="entry name" value="HSF_DNA-bd"/>
</dbReference>
<dbReference type="RefSeq" id="XP_023467382.1">
    <property type="nucleotide sequence ID" value="XM_023610758.1"/>
</dbReference>
<dbReference type="SUPFAM" id="SSF46785">
    <property type="entry name" value="Winged helix' DNA-binding domain"/>
    <property type="match status" value="1"/>
</dbReference>
<dbReference type="PRINTS" id="PR00056">
    <property type="entry name" value="HSFDOMAIN"/>
</dbReference>
<evidence type="ECO:0000256" key="3">
    <source>
        <dbReference type="ARBA" id="ARBA00023015"/>
    </source>
</evidence>
<evidence type="ECO:0000256" key="4">
    <source>
        <dbReference type="ARBA" id="ARBA00023125"/>
    </source>
</evidence>
<dbReference type="GO" id="GO:0043565">
    <property type="term" value="F:sequence-specific DNA binding"/>
    <property type="evidence" value="ECO:0007669"/>
    <property type="project" value="InterPro"/>
</dbReference>
<keyword evidence="3" id="KW-0805">Transcription regulation</keyword>
<dbReference type="FunFam" id="1.10.10.10:FF:000027">
    <property type="entry name" value="Heat shock transcription factor 1"/>
    <property type="match status" value="1"/>
</dbReference>
<reference evidence="10 11" key="1">
    <citation type="journal article" date="2016" name="Proc. Natl. Acad. Sci. U.S.A.">
        <title>Lipid metabolic changes in an early divergent fungus govern the establishment of a mutualistic symbiosis with endobacteria.</title>
        <authorList>
            <person name="Lastovetsky O.A."/>
            <person name="Gaspar M.L."/>
            <person name="Mondo S.J."/>
            <person name="LaButti K.M."/>
            <person name="Sandor L."/>
            <person name="Grigoriev I.V."/>
            <person name="Henry S.A."/>
            <person name="Pawlowska T.E."/>
        </authorList>
    </citation>
    <scope>NUCLEOTIDE SEQUENCE [LARGE SCALE GENOMIC DNA]</scope>
    <source>
        <strain evidence="10 11">ATCC 52813</strain>
    </source>
</reference>
<evidence type="ECO:0000259" key="9">
    <source>
        <dbReference type="SMART" id="SM00415"/>
    </source>
</evidence>
<comment type="subcellular location">
    <subcellularLocation>
        <location evidence="1">Nucleus</location>
    </subcellularLocation>
</comment>
<dbReference type="PANTHER" id="PTHR10015:SF427">
    <property type="entry name" value="HEAT SHOCK FACTOR PROTEIN"/>
    <property type="match status" value="1"/>
</dbReference>
<proteinExistence type="inferred from homology"/>
<dbReference type="Proteomes" id="UP000242254">
    <property type="component" value="Unassembled WGS sequence"/>
</dbReference>
<comment type="similarity">
    <text evidence="2 7">Belongs to the HSF family.</text>
</comment>
<feature type="region of interest" description="Disordered" evidence="8">
    <location>
        <begin position="475"/>
        <end position="503"/>
    </location>
</feature>
<dbReference type="STRING" id="1340429.A0A2G4SY50"/>
<evidence type="ECO:0000256" key="8">
    <source>
        <dbReference type="SAM" id="MobiDB-lite"/>
    </source>
</evidence>
<keyword evidence="6" id="KW-0539">Nucleus</keyword>
<name>A0A2G4SY50_RHIZD</name>
<evidence type="ECO:0000313" key="11">
    <source>
        <dbReference type="Proteomes" id="UP000242254"/>
    </source>
</evidence>
<feature type="region of interest" description="Disordered" evidence="8">
    <location>
        <begin position="355"/>
        <end position="378"/>
    </location>
</feature>